<name>A0A6I3LIA2_9FLAO</name>
<feature type="binding site" evidence="8">
    <location>
        <begin position="332"/>
        <end position="333"/>
    </location>
    <ligand>
        <name>ATP</name>
        <dbReference type="ChEBI" id="CHEBI:30616"/>
    </ligand>
</feature>
<dbReference type="Pfam" id="PF03129">
    <property type="entry name" value="HGTP_anticodon"/>
    <property type="match status" value="1"/>
</dbReference>
<evidence type="ECO:0000256" key="7">
    <source>
        <dbReference type="ARBA" id="ARBA00023146"/>
    </source>
</evidence>
<dbReference type="InterPro" id="IPR022961">
    <property type="entry name" value="Gly_tRNA_ligase_bac"/>
</dbReference>
<dbReference type="InterPro" id="IPR006195">
    <property type="entry name" value="aa-tRNA-synth_II"/>
</dbReference>
<protein>
    <recommendedName>
        <fullName evidence="8">Glycine--tRNA ligase</fullName>
        <ecNumber evidence="8">6.1.1.14</ecNumber>
    </recommendedName>
    <alternativeName>
        <fullName evidence="8">Glycyl-tRNA synthetase</fullName>
        <shortName evidence="8">GlyRS</shortName>
    </alternativeName>
</protein>
<proteinExistence type="inferred from homology"/>
<dbReference type="PANTHER" id="PTHR10745:SF8">
    <property type="entry name" value="DNA POLYMERASE SUBUNIT GAMMA-2, MITOCHONDRIAL"/>
    <property type="match status" value="1"/>
</dbReference>
<feature type="binding site" evidence="8">
    <location>
        <begin position="265"/>
        <end position="269"/>
    </location>
    <ligand>
        <name>substrate</name>
    </ligand>
</feature>
<comment type="subunit">
    <text evidence="8">Homodimer.</text>
</comment>
<dbReference type="PRINTS" id="PR01043">
    <property type="entry name" value="TRNASYNTHGLY"/>
</dbReference>
<dbReference type="PANTHER" id="PTHR10745">
    <property type="entry name" value="GLYCYL-TRNA SYNTHETASE/DNA POLYMERASE SUBUNIT GAMMA-2"/>
    <property type="match status" value="1"/>
</dbReference>
<dbReference type="GO" id="GO:1990742">
    <property type="term" value="C:microvesicle"/>
    <property type="evidence" value="ECO:0007669"/>
    <property type="project" value="UniProtKB-ARBA"/>
</dbReference>
<feature type="binding site" evidence="8">
    <location>
        <position position="218"/>
    </location>
    <ligand>
        <name>substrate</name>
    </ligand>
</feature>
<evidence type="ECO:0000256" key="2">
    <source>
        <dbReference type="ARBA" id="ARBA00022490"/>
    </source>
</evidence>
<comment type="function">
    <text evidence="8">Catalyzes the attachment of glycine to tRNA(Gly).</text>
</comment>
<organism evidence="11 12">
    <name type="scientific">Myroides albus</name>
    <dbReference type="NCBI Taxonomy" id="2562892"/>
    <lineage>
        <taxon>Bacteria</taxon>
        <taxon>Pseudomonadati</taxon>
        <taxon>Bacteroidota</taxon>
        <taxon>Flavobacteriia</taxon>
        <taxon>Flavobacteriales</taxon>
        <taxon>Flavobacteriaceae</taxon>
        <taxon>Myroides</taxon>
    </lineage>
</organism>
<dbReference type="Gene3D" id="3.30.40.230">
    <property type="match status" value="1"/>
</dbReference>
<dbReference type="PROSITE" id="PS50862">
    <property type="entry name" value="AA_TRNA_LIGASE_II"/>
    <property type="match status" value="1"/>
</dbReference>
<feature type="binding site" evidence="8">
    <location>
        <position position="101"/>
    </location>
    <ligand>
        <name>substrate</name>
    </ligand>
</feature>
<evidence type="ECO:0000259" key="10">
    <source>
        <dbReference type="PROSITE" id="PS50862"/>
    </source>
</evidence>
<dbReference type="Pfam" id="PF00587">
    <property type="entry name" value="tRNA-synt_2b"/>
    <property type="match status" value="1"/>
</dbReference>
<evidence type="ECO:0000256" key="8">
    <source>
        <dbReference type="HAMAP-Rule" id="MF_00253"/>
    </source>
</evidence>
<keyword evidence="9" id="KW-0175">Coiled coil</keyword>
<dbReference type="InterPro" id="IPR045864">
    <property type="entry name" value="aa-tRNA-synth_II/BPL/LPL"/>
</dbReference>
<evidence type="ECO:0000313" key="12">
    <source>
        <dbReference type="Proteomes" id="UP000438760"/>
    </source>
</evidence>
<feature type="binding site" evidence="8">
    <location>
        <begin position="376"/>
        <end position="379"/>
    </location>
    <ligand>
        <name>ATP</name>
        <dbReference type="ChEBI" id="CHEBI:30616"/>
    </ligand>
</feature>
<dbReference type="CDD" id="cd00858">
    <property type="entry name" value="GlyRS_anticodon"/>
    <property type="match status" value="1"/>
</dbReference>
<dbReference type="OrthoDB" id="9760853at2"/>
<dbReference type="GO" id="GO:0005737">
    <property type="term" value="C:cytoplasm"/>
    <property type="evidence" value="ECO:0007669"/>
    <property type="project" value="UniProtKB-SubCell"/>
</dbReference>
<dbReference type="InterPro" id="IPR027031">
    <property type="entry name" value="Gly-tRNA_synthase/POLG2"/>
</dbReference>
<dbReference type="GO" id="GO:0005524">
    <property type="term" value="F:ATP binding"/>
    <property type="evidence" value="ECO:0007669"/>
    <property type="project" value="UniProtKB-UniRule"/>
</dbReference>
<dbReference type="GO" id="GO:0006426">
    <property type="term" value="P:glycyl-tRNA aminoacylation"/>
    <property type="evidence" value="ECO:0007669"/>
    <property type="project" value="UniProtKB-UniRule"/>
</dbReference>
<keyword evidence="3 8" id="KW-0436">Ligase</keyword>
<comment type="similarity">
    <text evidence="1 8">Belongs to the class-II aminoacyl-tRNA synthetase family.</text>
</comment>
<dbReference type="InterPro" id="IPR004154">
    <property type="entry name" value="Anticodon-bd"/>
</dbReference>
<feature type="domain" description="Aminoacyl-transfer RNA synthetases class-II family profile" evidence="10">
    <location>
        <begin position="177"/>
        <end position="418"/>
    </location>
</feature>
<dbReference type="GO" id="GO:0004820">
    <property type="term" value="F:glycine-tRNA ligase activity"/>
    <property type="evidence" value="ECO:0007669"/>
    <property type="project" value="UniProtKB-UniRule"/>
</dbReference>
<keyword evidence="2 8" id="KW-0963">Cytoplasm</keyword>
<evidence type="ECO:0000256" key="6">
    <source>
        <dbReference type="ARBA" id="ARBA00022917"/>
    </source>
</evidence>
<evidence type="ECO:0000256" key="1">
    <source>
        <dbReference type="ARBA" id="ARBA00008226"/>
    </source>
</evidence>
<evidence type="ECO:0000313" key="11">
    <source>
        <dbReference type="EMBL" id="MTG97524.1"/>
    </source>
</evidence>
<dbReference type="InterPro" id="IPR002315">
    <property type="entry name" value="tRNA-synt_gly"/>
</dbReference>
<dbReference type="CDD" id="cd00774">
    <property type="entry name" value="GlyRS-like_core"/>
    <property type="match status" value="1"/>
</dbReference>
<dbReference type="HAMAP" id="MF_00253_B">
    <property type="entry name" value="Gly_tRNA_synth_B"/>
    <property type="match status" value="1"/>
</dbReference>
<dbReference type="NCBIfam" id="NF003211">
    <property type="entry name" value="PRK04173.1"/>
    <property type="match status" value="1"/>
</dbReference>
<dbReference type="GO" id="GO:0004081">
    <property type="term" value="F:bis(5'-nucleosyl)-tetraphosphatase (asymmetrical) activity"/>
    <property type="evidence" value="ECO:0007669"/>
    <property type="project" value="UniProtKB-ARBA"/>
</dbReference>
<dbReference type="GO" id="GO:0070062">
    <property type="term" value="C:extracellular exosome"/>
    <property type="evidence" value="ECO:0007669"/>
    <property type="project" value="UniProtKB-ARBA"/>
</dbReference>
<dbReference type="InterPro" id="IPR002314">
    <property type="entry name" value="aa-tRNA-synt_IIb"/>
</dbReference>
<accession>A0A6I3LIA2</accession>
<dbReference type="InterPro" id="IPR033731">
    <property type="entry name" value="GlyRS-like_core"/>
</dbReference>
<keyword evidence="12" id="KW-1185">Reference proteome</keyword>
<dbReference type="FunFam" id="3.40.50.800:FF:000002">
    <property type="entry name" value="Glycine--tRNA ligase"/>
    <property type="match status" value="1"/>
</dbReference>
<feature type="binding site" evidence="8">
    <location>
        <begin position="250"/>
        <end position="252"/>
    </location>
    <ligand>
        <name>ATP</name>
        <dbReference type="ChEBI" id="CHEBI:30616"/>
    </ligand>
</feature>
<reference evidence="11 12" key="1">
    <citation type="submission" date="2019-11" db="EMBL/GenBank/DDBJ databases">
        <title>Genome of Strain BIT-d1.</title>
        <authorList>
            <person name="Yang Y."/>
        </authorList>
    </citation>
    <scope>NUCLEOTIDE SEQUENCE [LARGE SCALE GENOMIC DNA]</scope>
    <source>
        <strain evidence="11 12">BIT-d1</strain>
    </source>
</reference>
<dbReference type="AlphaFoldDB" id="A0A6I3LIA2"/>
<dbReference type="NCBIfam" id="TIGR00389">
    <property type="entry name" value="glyS_dimeric"/>
    <property type="match status" value="1"/>
</dbReference>
<dbReference type="Gene3D" id="3.40.50.800">
    <property type="entry name" value="Anticodon-binding domain"/>
    <property type="match status" value="1"/>
</dbReference>
<evidence type="ECO:0000256" key="5">
    <source>
        <dbReference type="ARBA" id="ARBA00022840"/>
    </source>
</evidence>
<gene>
    <name evidence="8" type="primary">glyQS</name>
    <name evidence="11" type="ORF">GJV76_05145</name>
</gene>
<comment type="subcellular location">
    <subcellularLocation>
        <location evidence="8">Cytoplasm</location>
    </subcellularLocation>
</comment>
<dbReference type="Gene3D" id="3.30.930.10">
    <property type="entry name" value="Bira Bifunctional Protein, Domain 2"/>
    <property type="match status" value="1"/>
</dbReference>
<dbReference type="RefSeq" id="WP_155091567.1">
    <property type="nucleotide sequence ID" value="NZ_CP102754.1"/>
</dbReference>
<comment type="catalytic activity">
    <reaction evidence="8">
        <text>tRNA(Gly) + glycine + ATP = glycyl-tRNA(Gly) + AMP + diphosphate</text>
        <dbReference type="Rhea" id="RHEA:16013"/>
        <dbReference type="Rhea" id="RHEA-COMP:9664"/>
        <dbReference type="Rhea" id="RHEA-COMP:9683"/>
        <dbReference type="ChEBI" id="CHEBI:30616"/>
        <dbReference type="ChEBI" id="CHEBI:33019"/>
        <dbReference type="ChEBI" id="CHEBI:57305"/>
        <dbReference type="ChEBI" id="CHEBI:78442"/>
        <dbReference type="ChEBI" id="CHEBI:78522"/>
        <dbReference type="ChEBI" id="CHEBI:456215"/>
        <dbReference type="EC" id="6.1.1.14"/>
    </reaction>
</comment>
<dbReference type="Proteomes" id="UP000438760">
    <property type="component" value="Unassembled WGS sequence"/>
</dbReference>
<keyword evidence="5 8" id="KW-0067">ATP-binding</keyword>
<keyword evidence="6 8" id="KW-0648">Protein biosynthesis</keyword>
<keyword evidence="7 8" id="KW-0030">Aminoacyl-tRNA synthetase</keyword>
<evidence type="ECO:0000256" key="3">
    <source>
        <dbReference type="ARBA" id="ARBA00022598"/>
    </source>
</evidence>
<dbReference type="SUPFAM" id="SSF52954">
    <property type="entry name" value="Class II aaRS ABD-related"/>
    <property type="match status" value="1"/>
</dbReference>
<dbReference type="GO" id="GO:0015966">
    <property type="term" value="P:diadenosine tetraphosphate biosynthetic process"/>
    <property type="evidence" value="ECO:0007669"/>
    <property type="project" value="UniProtKB-ARBA"/>
</dbReference>
<feature type="binding site" evidence="8">
    <location>
        <begin position="372"/>
        <end position="376"/>
    </location>
    <ligand>
        <name>substrate</name>
    </ligand>
</feature>
<keyword evidence="4 8" id="KW-0547">Nucleotide-binding</keyword>
<comment type="caution">
    <text evidence="11">The sequence shown here is derived from an EMBL/GenBank/DDBJ whole genome shotgun (WGS) entry which is preliminary data.</text>
</comment>
<dbReference type="EMBL" id="WMJX01000007">
    <property type="protein sequence ID" value="MTG97524.1"/>
    <property type="molecule type" value="Genomic_DNA"/>
</dbReference>
<dbReference type="InterPro" id="IPR036621">
    <property type="entry name" value="Anticodon-bd_dom_sf"/>
</dbReference>
<evidence type="ECO:0000256" key="4">
    <source>
        <dbReference type="ARBA" id="ARBA00022741"/>
    </source>
</evidence>
<feature type="binding site" evidence="8">
    <location>
        <begin position="260"/>
        <end position="265"/>
    </location>
    <ligand>
        <name>ATP</name>
        <dbReference type="ChEBI" id="CHEBI:30616"/>
    </ligand>
</feature>
<dbReference type="SUPFAM" id="SSF55681">
    <property type="entry name" value="Class II aaRS and biotin synthetases"/>
    <property type="match status" value="1"/>
</dbReference>
<evidence type="ECO:0000256" key="9">
    <source>
        <dbReference type="SAM" id="Coils"/>
    </source>
</evidence>
<dbReference type="EC" id="6.1.1.14" evidence="8"/>
<feature type="coiled-coil region" evidence="9">
    <location>
        <begin position="107"/>
        <end position="134"/>
    </location>
</feature>
<sequence>MAKQEDIFKNVVSHAKEYGYIFPSSEIYDGLSAVYDYAQNGVELKKNIREYWWKSMVQMHENIVGIDASIFMHPTTWKASGHVDAFNDPLIDNKDSKKRYRADVLIEDYCEKLYQKAQKEIEKAKKRFGEAFDEEQFVATNPRVVEYLAKKKEILERMARGLDSGDLADVKALIEELEIADPDTGSKNWTEVRQFNLMFGTKLGASADSAMDLYLRPETAQGIFVNFLNVQKTGRMKIPFGIAQTGKAFRNEIVARQFIFRMREFEQMEMQFFVKPGEEMKYYEYWKETRHKWHLSLGMGAENYRFHDHEKLAHYANAATDIEFNFPFGFKELEGIHSRTDFDLKAHEKFSGKKLQFFDNETNTSYVPYVVETSVGLDRMFLSVFSKSLVEETLEDGSTRTVLRLPSVLAPTKAAILPLVKKDGLPELAQEIIEELKWDFNVAYDEKDAVGRRYRRADALGTPFCITVDHQSLEDKTVTIRHRDTMKQDRVAIADLKNIIENEVSMKNWLKKMK</sequence>